<dbReference type="CDD" id="cd00165">
    <property type="entry name" value="S4"/>
    <property type="match status" value="1"/>
</dbReference>
<dbReference type="InterPro" id="IPR036986">
    <property type="entry name" value="S4_RNA-bd_sf"/>
</dbReference>
<feature type="domain" description="RNA-binding S4" evidence="2">
    <location>
        <begin position="227"/>
        <end position="287"/>
    </location>
</feature>
<dbReference type="RefSeq" id="XP_001418446.1">
    <property type="nucleotide sequence ID" value="XM_001418409.1"/>
</dbReference>
<dbReference type="SUPFAM" id="SSF55174">
    <property type="entry name" value="Alpha-L RNA-binding motif"/>
    <property type="match status" value="1"/>
</dbReference>
<dbReference type="InterPro" id="IPR012677">
    <property type="entry name" value="Nucleotide-bd_a/b_plait_sf"/>
</dbReference>
<dbReference type="AlphaFoldDB" id="A4RYT0"/>
<accession>A4RYT0</accession>
<dbReference type="OMA" id="SKWEVAH"/>
<dbReference type="GO" id="GO:0003723">
    <property type="term" value="F:RNA binding"/>
    <property type="evidence" value="ECO:0007669"/>
    <property type="project" value="UniProtKB-KW"/>
</dbReference>
<organism evidence="3 4">
    <name type="scientific">Ostreococcus lucimarinus (strain CCE9901)</name>
    <dbReference type="NCBI Taxonomy" id="436017"/>
    <lineage>
        <taxon>Eukaryota</taxon>
        <taxon>Viridiplantae</taxon>
        <taxon>Chlorophyta</taxon>
        <taxon>Mamiellophyceae</taxon>
        <taxon>Mamiellales</taxon>
        <taxon>Bathycoccaceae</taxon>
        <taxon>Ostreococcus</taxon>
    </lineage>
</organism>
<reference evidence="3 4" key="1">
    <citation type="journal article" date="2007" name="Proc. Natl. Acad. Sci. U.S.A.">
        <title>The tiny eukaryote Ostreococcus provides genomic insights into the paradox of plankton speciation.</title>
        <authorList>
            <person name="Palenik B."/>
            <person name="Grimwood J."/>
            <person name="Aerts A."/>
            <person name="Rouze P."/>
            <person name="Salamov A."/>
            <person name="Putnam N."/>
            <person name="Dupont C."/>
            <person name="Jorgensen R."/>
            <person name="Derelle E."/>
            <person name="Rombauts S."/>
            <person name="Zhou K."/>
            <person name="Otillar R."/>
            <person name="Merchant S.S."/>
            <person name="Podell S."/>
            <person name="Gaasterland T."/>
            <person name="Napoli C."/>
            <person name="Gendler K."/>
            <person name="Manuell A."/>
            <person name="Tai V."/>
            <person name="Vallon O."/>
            <person name="Piganeau G."/>
            <person name="Jancek S."/>
            <person name="Heijde M."/>
            <person name="Jabbari K."/>
            <person name="Bowler C."/>
            <person name="Lohr M."/>
            <person name="Robbens S."/>
            <person name="Werner G."/>
            <person name="Dubchak I."/>
            <person name="Pazour G.J."/>
            <person name="Ren Q."/>
            <person name="Paulsen I."/>
            <person name="Delwiche C."/>
            <person name="Schmutz J."/>
            <person name="Rokhsar D."/>
            <person name="Van de Peer Y."/>
            <person name="Moreau H."/>
            <person name="Grigoriev I.V."/>
        </authorList>
    </citation>
    <scope>NUCLEOTIDE SEQUENCE [LARGE SCALE GENOMIC DNA]</scope>
    <source>
        <strain evidence="3 4">CCE9901</strain>
    </source>
</reference>
<keyword evidence="1" id="KW-0694">RNA-binding</keyword>
<dbReference type="Gramene" id="ABO96739">
    <property type="protein sequence ID" value="ABO96739"/>
    <property type="gene ID" value="OSTLU_41009"/>
</dbReference>
<dbReference type="Gene3D" id="3.10.290.10">
    <property type="entry name" value="RNA-binding S4 domain"/>
    <property type="match status" value="1"/>
</dbReference>
<protein>
    <recommendedName>
        <fullName evidence="2">RNA-binding S4 domain-containing protein</fullName>
    </recommendedName>
</protein>
<proteinExistence type="predicted"/>
<dbReference type="OrthoDB" id="4150at2759"/>
<dbReference type="InterPro" id="IPR017506">
    <property type="entry name" value="PSII_S4"/>
</dbReference>
<dbReference type="NCBIfam" id="TIGR03069">
    <property type="entry name" value="PS_II_S4"/>
    <property type="match status" value="1"/>
</dbReference>
<evidence type="ECO:0000259" key="2">
    <source>
        <dbReference type="SMART" id="SM00363"/>
    </source>
</evidence>
<dbReference type="STRING" id="436017.A4RYT0"/>
<dbReference type="HOGENOM" id="CLU_075687_0_0_1"/>
<dbReference type="KEGG" id="olu:OSTLU_41009"/>
<dbReference type="PANTHER" id="PTHR13633:SF3">
    <property type="entry name" value="MITOCHONDRIAL TRANSCRIPTION RESCUE FACTOR 1"/>
    <property type="match status" value="1"/>
</dbReference>
<dbReference type="Gene3D" id="3.30.1370.160">
    <property type="match status" value="1"/>
</dbReference>
<dbReference type="Proteomes" id="UP000001568">
    <property type="component" value="Chromosome 6"/>
</dbReference>
<dbReference type="Pfam" id="PF17774">
    <property type="entry name" value="YlmH_RBD"/>
    <property type="match status" value="1"/>
</dbReference>
<gene>
    <name evidence="3" type="ORF">OSTLU_41009</name>
</gene>
<dbReference type="PROSITE" id="PS50889">
    <property type="entry name" value="S4"/>
    <property type="match status" value="1"/>
</dbReference>
<dbReference type="InterPro" id="IPR002942">
    <property type="entry name" value="S4_RNA-bd"/>
</dbReference>
<keyword evidence="4" id="KW-1185">Reference proteome</keyword>
<sequence length="303" mass="33485">MRGVVARHAPLARALVRAGTSQPTSRARARRISTPSAAPLDVEVILRHAEPEHRDVVKRAVERAERVRDRWTVETIEFLDPGALHSVENAVRAVCGDEVEVRAWGGFASAERRRATIARADSVDEEEIRDTVRVLRVQGNFMFDAATHRDFLGAILGTGIKREKVGDIVVTGERGADVMVSPEMAEFLSTALTSVRTVKVEAREVDASELKVPEPKVEDIFSSESSTRLDALGSAGFRMSRSKFVAHVESGDVKVNWKEVKKGRYDLSAGDVVSCRGKGRLEVVDIQPARKEGRFACNLRRYV</sequence>
<evidence type="ECO:0000313" key="3">
    <source>
        <dbReference type="EMBL" id="ABO96739.1"/>
    </source>
</evidence>
<dbReference type="PANTHER" id="PTHR13633">
    <property type="entry name" value="MITOCHONDRIAL TRANSCRIPTION RESCUE FACTOR 1"/>
    <property type="match status" value="1"/>
</dbReference>
<evidence type="ECO:0000256" key="1">
    <source>
        <dbReference type="PROSITE-ProRule" id="PRU00182"/>
    </source>
</evidence>
<dbReference type="SMART" id="SM00363">
    <property type="entry name" value="S4"/>
    <property type="match status" value="1"/>
</dbReference>
<dbReference type="GeneID" id="5002325"/>
<dbReference type="eggNOG" id="KOG4837">
    <property type="taxonomic scope" value="Eukaryota"/>
</dbReference>
<name>A4RYT0_OSTLU</name>
<dbReference type="Pfam" id="PF01479">
    <property type="entry name" value="S4"/>
    <property type="match status" value="1"/>
</dbReference>
<dbReference type="InterPro" id="IPR040591">
    <property type="entry name" value="RqcP2_RBD"/>
</dbReference>
<dbReference type="EMBL" id="CP000586">
    <property type="protein sequence ID" value="ABO96739.1"/>
    <property type="molecule type" value="Genomic_DNA"/>
</dbReference>
<evidence type="ECO:0000313" key="4">
    <source>
        <dbReference type="Proteomes" id="UP000001568"/>
    </source>
</evidence>
<dbReference type="Gene3D" id="3.30.70.330">
    <property type="match status" value="1"/>
</dbReference>